<dbReference type="InterPro" id="IPR000524">
    <property type="entry name" value="Tscrpt_reg_HTH_GntR"/>
</dbReference>
<keyword evidence="1" id="KW-0805">Transcription regulation</keyword>
<dbReference type="Gene3D" id="1.10.10.10">
    <property type="entry name" value="Winged helix-like DNA-binding domain superfamily/Winged helix DNA-binding domain"/>
    <property type="match status" value="1"/>
</dbReference>
<evidence type="ECO:0000259" key="5">
    <source>
        <dbReference type="PROSITE" id="PS50949"/>
    </source>
</evidence>
<dbReference type="GO" id="GO:0003700">
    <property type="term" value="F:DNA-binding transcription factor activity"/>
    <property type="evidence" value="ECO:0007669"/>
    <property type="project" value="InterPro"/>
</dbReference>
<feature type="domain" description="HTH gntR-type" evidence="5">
    <location>
        <begin position="22"/>
        <end position="89"/>
    </location>
</feature>
<dbReference type="InterPro" id="IPR036388">
    <property type="entry name" value="WH-like_DNA-bd_sf"/>
</dbReference>
<protein>
    <recommendedName>
        <fullName evidence="5">HTH gntR-type domain-containing protein</fullName>
    </recommendedName>
</protein>
<evidence type="ECO:0000256" key="4">
    <source>
        <dbReference type="SAM" id="MobiDB-lite"/>
    </source>
</evidence>
<dbReference type="InterPro" id="IPR008920">
    <property type="entry name" value="TF_FadR/GntR_C"/>
</dbReference>
<dbReference type="InterPro" id="IPR011711">
    <property type="entry name" value="GntR_C"/>
</dbReference>
<feature type="region of interest" description="Disordered" evidence="4">
    <location>
        <begin position="1"/>
        <end position="28"/>
    </location>
</feature>
<reference evidence="6" key="1">
    <citation type="journal article" date="2014" name="Front. Microbiol.">
        <title>High frequency of phylogenetically diverse reductive dehalogenase-homologous genes in deep subseafloor sedimentary metagenomes.</title>
        <authorList>
            <person name="Kawai M."/>
            <person name="Futagami T."/>
            <person name="Toyoda A."/>
            <person name="Takaki Y."/>
            <person name="Nishi S."/>
            <person name="Hori S."/>
            <person name="Arai W."/>
            <person name="Tsubouchi T."/>
            <person name="Morono Y."/>
            <person name="Uchiyama I."/>
            <person name="Ito T."/>
            <person name="Fujiyama A."/>
            <person name="Inagaki F."/>
            <person name="Takami H."/>
        </authorList>
    </citation>
    <scope>NUCLEOTIDE SEQUENCE</scope>
    <source>
        <strain evidence="6">Expedition CK06-06</strain>
    </source>
</reference>
<dbReference type="SUPFAM" id="SSF46785">
    <property type="entry name" value="Winged helix' DNA-binding domain"/>
    <property type="match status" value="1"/>
</dbReference>
<evidence type="ECO:0000256" key="2">
    <source>
        <dbReference type="ARBA" id="ARBA00023125"/>
    </source>
</evidence>
<dbReference type="AlphaFoldDB" id="X0WJU2"/>
<proteinExistence type="predicted"/>
<keyword evidence="2" id="KW-0238">DNA-binding</keyword>
<evidence type="ECO:0000313" key="6">
    <source>
        <dbReference type="EMBL" id="GAG23472.1"/>
    </source>
</evidence>
<sequence>IMPQLGGSMPRQKKRENSNNQEDLSQKAHQGIRRLLYYKELVPGQKIPYRELAERLSMSPTPIIQALKWLEIEGFVLHKPNRGYYMTPFSLQEIEEIYELREIIEPSLLPETIKHLEKGGVKQLKASLDAHLSAERGFYLKERLFKNTDFHLTLASLSGRQTQIRVLRHVFDLLLLKYGGNNMPIGSMDDMDKDHQKTFECVVAGDVKRARATLSKHICNVKKEVLKSFKRVLEEKEKSVFEAHAGKFGMGISHTG</sequence>
<dbReference type="Pfam" id="PF07729">
    <property type="entry name" value="FCD"/>
    <property type="match status" value="1"/>
</dbReference>
<dbReference type="SMART" id="SM00895">
    <property type="entry name" value="FCD"/>
    <property type="match status" value="1"/>
</dbReference>
<dbReference type="PANTHER" id="PTHR43537:SF5">
    <property type="entry name" value="UXU OPERON TRANSCRIPTIONAL REGULATOR"/>
    <property type="match status" value="1"/>
</dbReference>
<evidence type="ECO:0000256" key="3">
    <source>
        <dbReference type="ARBA" id="ARBA00023163"/>
    </source>
</evidence>
<dbReference type="GO" id="GO:0003677">
    <property type="term" value="F:DNA binding"/>
    <property type="evidence" value="ECO:0007669"/>
    <property type="project" value="UniProtKB-KW"/>
</dbReference>
<dbReference type="InterPro" id="IPR036390">
    <property type="entry name" value="WH_DNA-bd_sf"/>
</dbReference>
<accession>X0WJU2</accession>
<dbReference type="PANTHER" id="PTHR43537">
    <property type="entry name" value="TRANSCRIPTIONAL REGULATOR, GNTR FAMILY"/>
    <property type="match status" value="1"/>
</dbReference>
<organism evidence="6">
    <name type="scientific">marine sediment metagenome</name>
    <dbReference type="NCBI Taxonomy" id="412755"/>
    <lineage>
        <taxon>unclassified sequences</taxon>
        <taxon>metagenomes</taxon>
        <taxon>ecological metagenomes</taxon>
    </lineage>
</organism>
<dbReference type="PROSITE" id="PS50949">
    <property type="entry name" value="HTH_GNTR"/>
    <property type="match status" value="1"/>
</dbReference>
<gene>
    <name evidence="6" type="ORF">S01H1_47685</name>
</gene>
<dbReference type="Gene3D" id="1.20.120.530">
    <property type="entry name" value="GntR ligand-binding domain-like"/>
    <property type="match status" value="1"/>
</dbReference>
<feature type="non-terminal residue" evidence="6">
    <location>
        <position position="1"/>
    </location>
</feature>
<dbReference type="SMART" id="SM00345">
    <property type="entry name" value="HTH_GNTR"/>
    <property type="match status" value="1"/>
</dbReference>
<comment type="caution">
    <text evidence="6">The sequence shown here is derived from an EMBL/GenBank/DDBJ whole genome shotgun (WGS) entry which is preliminary data.</text>
</comment>
<dbReference type="SUPFAM" id="SSF48008">
    <property type="entry name" value="GntR ligand-binding domain-like"/>
    <property type="match status" value="1"/>
</dbReference>
<dbReference type="EMBL" id="BARS01030580">
    <property type="protein sequence ID" value="GAG23472.1"/>
    <property type="molecule type" value="Genomic_DNA"/>
</dbReference>
<evidence type="ECO:0000256" key="1">
    <source>
        <dbReference type="ARBA" id="ARBA00023015"/>
    </source>
</evidence>
<name>X0WJU2_9ZZZZ</name>
<keyword evidence="3" id="KW-0804">Transcription</keyword>
<dbReference type="Pfam" id="PF00392">
    <property type="entry name" value="GntR"/>
    <property type="match status" value="1"/>
</dbReference>